<accession>A0A2P6NDN3</accession>
<keyword evidence="3" id="KW-0472">Membrane</keyword>
<dbReference type="SUPFAM" id="SSF56112">
    <property type="entry name" value="Protein kinase-like (PK-like)"/>
    <property type="match status" value="1"/>
</dbReference>
<dbReference type="InterPro" id="IPR020635">
    <property type="entry name" value="Tyr_kinase_cat_dom"/>
</dbReference>
<dbReference type="SMART" id="SM00219">
    <property type="entry name" value="TyrKc"/>
    <property type="match status" value="1"/>
</dbReference>
<evidence type="ECO:0000256" key="1">
    <source>
        <dbReference type="ARBA" id="ARBA00022614"/>
    </source>
</evidence>
<dbReference type="InParanoid" id="A0A2P6NDN3"/>
<keyword evidence="1" id="KW-0433">Leucine-rich repeat</keyword>
<reference evidence="5 6" key="1">
    <citation type="journal article" date="2018" name="Genome Biol. Evol.">
        <title>Multiple Roots of Fruiting Body Formation in Amoebozoa.</title>
        <authorList>
            <person name="Hillmann F."/>
            <person name="Forbes G."/>
            <person name="Novohradska S."/>
            <person name="Ferling I."/>
            <person name="Riege K."/>
            <person name="Groth M."/>
            <person name="Westermann M."/>
            <person name="Marz M."/>
            <person name="Spaller T."/>
            <person name="Winckler T."/>
            <person name="Schaap P."/>
            <person name="Glockner G."/>
        </authorList>
    </citation>
    <scope>NUCLEOTIDE SEQUENCE [LARGE SCALE GENOMIC DNA]</scope>
    <source>
        <strain evidence="5 6">Jena</strain>
    </source>
</reference>
<evidence type="ECO:0000313" key="6">
    <source>
        <dbReference type="Proteomes" id="UP000241769"/>
    </source>
</evidence>
<dbReference type="InterPro" id="IPR001245">
    <property type="entry name" value="Ser-Thr/Tyr_kinase_cat_dom"/>
</dbReference>
<dbReference type="Proteomes" id="UP000241769">
    <property type="component" value="Unassembled WGS sequence"/>
</dbReference>
<evidence type="ECO:0000259" key="4">
    <source>
        <dbReference type="PROSITE" id="PS50011"/>
    </source>
</evidence>
<dbReference type="PROSITE" id="PS50011">
    <property type="entry name" value="PROTEIN_KINASE_DOM"/>
    <property type="match status" value="1"/>
</dbReference>
<dbReference type="InterPro" id="IPR052592">
    <property type="entry name" value="LRR-RLK"/>
</dbReference>
<dbReference type="PROSITE" id="PS00109">
    <property type="entry name" value="PROTEIN_KINASE_TYR"/>
    <property type="match status" value="1"/>
</dbReference>
<dbReference type="PANTHER" id="PTHR48054:SF82">
    <property type="entry name" value="LRR RECEPTOR-LIKE SERINE_THREONINE-PROTEIN KINASE FLS2"/>
    <property type="match status" value="1"/>
</dbReference>
<dbReference type="InterPro" id="IPR000719">
    <property type="entry name" value="Prot_kinase_dom"/>
</dbReference>
<dbReference type="InterPro" id="IPR001611">
    <property type="entry name" value="Leu-rich_rpt"/>
</dbReference>
<evidence type="ECO:0000256" key="3">
    <source>
        <dbReference type="SAM" id="Phobius"/>
    </source>
</evidence>
<evidence type="ECO:0000313" key="5">
    <source>
        <dbReference type="EMBL" id="PRP82068.1"/>
    </source>
</evidence>
<feature type="transmembrane region" description="Helical" evidence="3">
    <location>
        <begin position="72"/>
        <end position="90"/>
    </location>
</feature>
<dbReference type="Pfam" id="PF07714">
    <property type="entry name" value="PK_Tyr_Ser-Thr"/>
    <property type="match status" value="1"/>
</dbReference>
<dbReference type="Pfam" id="PF00560">
    <property type="entry name" value="LRR_1"/>
    <property type="match status" value="1"/>
</dbReference>
<proteinExistence type="predicted"/>
<dbReference type="Gene3D" id="3.80.10.10">
    <property type="entry name" value="Ribonuclease Inhibitor"/>
    <property type="match status" value="2"/>
</dbReference>
<sequence>MSLRESVRVVQHAQFTNTTRMETMERAEMWVCPSVCTGQSGCHANRADMWYFLRVERSIADNMYTRDAMRTTLFFVLLILCTTAAALFQAESDALRLLFDDMGGEHWINNTQWDNSTANYCSYFGITCDGEGHVTEIQLTYNNLTGQLPDLSDLSHLTVLDLGGGSGYFNTYLFDSTIFPPNYLTGPFPDWVTKTRLEYIDFYNHYFVGTLPDDLGNLVNLTYFSVGADRGGGLYGPVPDSWMKLIHLKVLGLWANSFTSINLTRLNDMVELEYIEIGHNNFGGNLSQMIGTLNLPKLIDFAMAGNKFYGPIPDLSRCTALQWILLDSNSFTGEFPEWTITLPDLFSLTMTNNLLTGTIPPSIGQMKSLFYFYVSGNNMNGELPDTWDQMTSLVDISVYANNFTGEIPPSIYRCTNLELLFMSNNRFTGVISPDIKSLKHMTFLVLGYNQFCEGGCLLDYLSTHGDDVTQEKKDGIILGIAKGVLHLHQEKIIHRDLAARNILLSKHLEAKVSDFGMSRQVQTKDSASTTASNIGPVKWMSPEAISKREYSTKSDAFSFGVVIWEILTCKEPWADVPMVEVAINVIGDQRLTIPADTTPTLQAIMKGVWMASPDDRPDFFQICNWLSDGAPIHTKAYDTEEMEERQLTNDGETRYGALSSVEEFLEQKSVE</sequence>
<dbReference type="SUPFAM" id="SSF52058">
    <property type="entry name" value="L domain-like"/>
    <property type="match status" value="1"/>
</dbReference>
<dbReference type="InterPro" id="IPR008266">
    <property type="entry name" value="Tyr_kinase_AS"/>
</dbReference>
<dbReference type="PRINTS" id="PR00109">
    <property type="entry name" value="TYRKINASE"/>
</dbReference>
<keyword evidence="3" id="KW-0812">Transmembrane</keyword>
<dbReference type="OrthoDB" id="1840988at2759"/>
<gene>
    <name evidence="5" type="ORF">PROFUN_03758</name>
</gene>
<dbReference type="GO" id="GO:0004713">
    <property type="term" value="F:protein tyrosine kinase activity"/>
    <property type="evidence" value="ECO:0007669"/>
    <property type="project" value="InterPro"/>
</dbReference>
<evidence type="ECO:0000256" key="2">
    <source>
        <dbReference type="ARBA" id="ARBA00022737"/>
    </source>
</evidence>
<feature type="domain" description="Protein kinase" evidence="4">
    <location>
        <begin position="369"/>
        <end position="626"/>
    </location>
</feature>
<dbReference type="AlphaFoldDB" id="A0A2P6NDN3"/>
<dbReference type="GO" id="GO:0005524">
    <property type="term" value="F:ATP binding"/>
    <property type="evidence" value="ECO:0007669"/>
    <property type="project" value="InterPro"/>
</dbReference>
<keyword evidence="2" id="KW-0677">Repeat</keyword>
<comment type="caution">
    <text evidence="5">The sequence shown here is derived from an EMBL/GenBank/DDBJ whole genome shotgun (WGS) entry which is preliminary data.</text>
</comment>
<keyword evidence="3" id="KW-1133">Transmembrane helix</keyword>
<dbReference type="FunFam" id="3.80.10.10:FF:000383">
    <property type="entry name" value="Leucine-rich repeat receptor protein kinase EMS1"/>
    <property type="match status" value="1"/>
</dbReference>
<dbReference type="InterPro" id="IPR032675">
    <property type="entry name" value="LRR_dom_sf"/>
</dbReference>
<name>A0A2P6NDN3_9EUKA</name>
<keyword evidence="6" id="KW-1185">Reference proteome</keyword>
<organism evidence="5 6">
    <name type="scientific">Planoprotostelium fungivorum</name>
    <dbReference type="NCBI Taxonomy" id="1890364"/>
    <lineage>
        <taxon>Eukaryota</taxon>
        <taxon>Amoebozoa</taxon>
        <taxon>Evosea</taxon>
        <taxon>Variosea</taxon>
        <taxon>Cavosteliida</taxon>
        <taxon>Cavosteliaceae</taxon>
        <taxon>Planoprotostelium</taxon>
    </lineage>
</organism>
<protein>
    <recommendedName>
        <fullName evidence="4">Protein kinase domain-containing protein</fullName>
    </recommendedName>
</protein>
<dbReference type="EMBL" id="MDYQ01000111">
    <property type="protein sequence ID" value="PRP82068.1"/>
    <property type="molecule type" value="Genomic_DNA"/>
</dbReference>
<dbReference type="InterPro" id="IPR011009">
    <property type="entry name" value="Kinase-like_dom_sf"/>
</dbReference>
<dbReference type="PANTHER" id="PTHR48054">
    <property type="entry name" value="RECEPTOR KINASE-LIKE PROTEIN XA21"/>
    <property type="match status" value="1"/>
</dbReference>
<dbReference type="Gene3D" id="1.10.510.10">
    <property type="entry name" value="Transferase(Phosphotransferase) domain 1"/>
    <property type="match status" value="1"/>
</dbReference>